<feature type="transmembrane region" description="Helical" evidence="1">
    <location>
        <begin position="77"/>
        <end position="97"/>
    </location>
</feature>
<feature type="transmembrane region" description="Helical" evidence="1">
    <location>
        <begin position="180"/>
        <end position="200"/>
    </location>
</feature>
<reference evidence="3 4" key="1">
    <citation type="submission" date="2021-03" db="EMBL/GenBank/DDBJ databases">
        <title>Sequencing the genomes of 1000 actinobacteria strains.</title>
        <authorList>
            <person name="Klenk H.-P."/>
        </authorList>
    </citation>
    <scope>NUCLEOTIDE SEQUENCE [LARGE SCALE GENOMIC DNA]</scope>
    <source>
        <strain evidence="3 4">DSM 12544</strain>
    </source>
</reference>
<dbReference type="EMBL" id="JAGINX010000001">
    <property type="protein sequence ID" value="MBP2318209.1"/>
    <property type="molecule type" value="Genomic_DNA"/>
</dbReference>
<keyword evidence="1" id="KW-0812">Transmembrane</keyword>
<comment type="caution">
    <text evidence="3">The sequence shown here is derived from an EMBL/GenBank/DDBJ whole genome shotgun (WGS) entry which is preliminary data.</text>
</comment>
<gene>
    <name evidence="3" type="ORF">JOF45_001228</name>
</gene>
<dbReference type="Pfam" id="PF04892">
    <property type="entry name" value="VanZ"/>
    <property type="match status" value="1"/>
</dbReference>
<protein>
    <recommendedName>
        <fullName evidence="2">VanZ-like domain-containing protein</fullName>
    </recommendedName>
</protein>
<feature type="domain" description="VanZ-like" evidence="2">
    <location>
        <begin position="1"/>
        <end position="43"/>
    </location>
</feature>
<sequence>MIETTQITGVWGIYPCPYRVFDVDDLLANTSGALLGAVLVSLLLQLRSRLLPAPIAAPSDISGVSERISLGRRVTGMVCDVLAVLLLAVAVAVLSNAWQMHLGRTGEQIDAELTQRIAVWVPLLALGLLTLVSGRTVGDFAVRIRFTSATTPGPAALPHRLLRYAGGIGAYQLVDLLPGVLNMFAAAVLVLGRLIAVAAMGSRAGLPSLVGAGTPQDDAPQPQPR</sequence>
<evidence type="ECO:0000313" key="4">
    <source>
        <dbReference type="Proteomes" id="UP001519331"/>
    </source>
</evidence>
<accession>A0ABS4T182</accession>
<keyword evidence="1" id="KW-0472">Membrane</keyword>
<feature type="transmembrane region" description="Helical" evidence="1">
    <location>
        <begin position="117"/>
        <end position="137"/>
    </location>
</feature>
<dbReference type="InterPro" id="IPR006976">
    <property type="entry name" value="VanZ-like"/>
</dbReference>
<keyword evidence="4" id="KW-1185">Reference proteome</keyword>
<evidence type="ECO:0000256" key="1">
    <source>
        <dbReference type="SAM" id="Phobius"/>
    </source>
</evidence>
<evidence type="ECO:0000313" key="3">
    <source>
        <dbReference type="EMBL" id="MBP2318209.1"/>
    </source>
</evidence>
<dbReference type="Proteomes" id="UP001519331">
    <property type="component" value="Unassembled WGS sequence"/>
</dbReference>
<evidence type="ECO:0000259" key="2">
    <source>
        <dbReference type="Pfam" id="PF04892"/>
    </source>
</evidence>
<keyword evidence="1" id="KW-1133">Transmembrane helix</keyword>
<name>A0ABS4T182_9MICC</name>
<proteinExistence type="predicted"/>
<organism evidence="3 4">
    <name type="scientific">Nesterenkonia lacusekhoensis</name>
    <dbReference type="NCBI Taxonomy" id="150832"/>
    <lineage>
        <taxon>Bacteria</taxon>
        <taxon>Bacillati</taxon>
        <taxon>Actinomycetota</taxon>
        <taxon>Actinomycetes</taxon>
        <taxon>Micrococcales</taxon>
        <taxon>Micrococcaceae</taxon>
        <taxon>Nesterenkonia</taxon>
    </lineage>
</organism>